<dbReference type="EMBL" id="DF820473">
    <property type="protein sequence ID" value="GAK60522.1"/>
    <property type="molecule type" value="Genomic_DNA"/>
</dbReference>
<evidence type="ECO:0000313" key="2">
    <source>
        <dbReference type="EMBL" id="GAK60522.1"/>
    </source>
</evidence>
<dbReference type="eggNOG" id="COG1940">
    <property type="taxonomic scope" value="Bacteria"/>
</dbReference>
<keyword evidence="3" id="KW-1185">Reference proteome</keyword>
<dbReference type="PANTHER" id="PTHR18964">
    <property type="entry name" value="ROK (REPRESSOR, ORF, KINASE) FAMILY"/>
    <property type="match status" value="1"/>
</dbReference>
<accession>A0A081C7G7</accession>
<reference evidence="2 3" key="1">
    <citation type="journal article" date="2015" name="PeerJ">
        <title>First genomic representation of candidate bacterial phylum KSB3 points to enhanced environmental sensing as a trigger of wastewater bulking.</title>
        <authorList>
            <person name="Sekiguchi Y."/>
            <person name="Ohashi A."/>
            <person name="Parks D.H."/>
            <person name="Yamauchi T."/>
            <person name="Tyson G.W."/>
            <person name="Hugenholtz P."/>
        </authorList>
    </citation>
    <scope>NUCLEOTIDE SEQUENCE [LARGE SCALE GENOMIC DNA]</scope>
</reference>
<comment type="similarity">
    <text evidence="1">Belongs to the ROK (NagC/XylR) family.</text>
</comment>
<dbReference type="SUPFAM" id="SSF46785">
    <property type="entry name" value="Winged helix' DNA-binding domain"/>
    <property type="match status" value="1"/>
</dbReference>
<dbReference type="Proteomes" id="UP000030661">
    <property type="component" value="Unassembled WGS sequence"/>
</dbReference>
<dbReference type="PANTHER" id="PTHR18964:SF149">
    <property type="entry name" value="BIFUNCTIONAL UDP-N-ACETYLGLUCOSAMINE 2-EPIMERASE_N-ACETYLMANNOSAMINE KINASE"/>
    <property type="match status" value="1"/>
</dbReference>
<gene>
    <name evidence="2" type="ORF">U27_00419</name>
</gene>
<dbReference type="SUPFAM" id="SSF53067">
    <property type="entry name" value="Actin-like ATPase domain"/>
    <property type="match status" value="2"/>
</dbReference>
<dbReference type="InterPro" id="IPR000600">
    <property type="entry name" value="ROK"/>
</dbReference>
<protein>
    <submittedName>
        <fullName evidence="2">ROK family protein</fullName>
    </submittedName>
</protein>
<organism evidence="2 3">
    <name type="scientific">Vecturithrix granuli</name>
    <dbReference type="NCBI Taxonomy" id="1499967"/>
    <lineage>
        <taxon>Bacteria</taxon>
        <taxon>Candidatus Moduliflexota</taxon>
        <taxon>Candidatus Vecturitrichia</taxon>
        <taxon>Candidatus Vecturitrichales</taxon>
        <taxon>Candidatus Vecturitrichaceae</taxon>
        <taxon>Candidatus Vecturithrix</taxon>
    </lineage>
</organism>
<dbReference type="InterPro" id="IPR043129">
    <property type="entry name" value="ATPase_NBD"/>
</dbReference>
<evidence type="ECO:0000256" key="1">
    <source>
        <dbReference type="ARBA" id="ARBA00006479"/>
    </source>
</evidence>
<proteinExistence type="inferred from homology"/>
<evidence type="ECO:0000313" key="3">
    <source>
        <dbReference type="Proteomes" id="UP000030661"/>
    </source>
</evidence>
<sequence>MTEREKRTITLFSQYGALSKKELAEREGVSWATAVKQVTNLENAGILTCIGSELQPEVTGKNPLLYDLSDRHPLAIGLDLSSSTTTILLTNLKNTILHQANRPTIKHPTLSQLQNFVITTCLDFAHQYLTDEDMLQGIGISLPPGLVQDDQHTMLPHLRKALGTALHTQVQIESNVRCYTLYQKWAGKAFSLDDFLLVLIQDTIGTGIFCQGKLLRGAHGLAGEIGHLSILGTGSLCRCGKRGCLETLINQDMLYQQHAQQILQSSVPLASSPGDAEIHEGLITLFSLAKQGQPQASALVQQAARYLGVAVTALLLILDIPHILIAADFGPDGDALLSALRQEVQRHAMAGNDYTIAYYPLDQIGFARGAALLMLQDYFTKL</sequence>
<dbReference type="HOGENOM" id="CLU_036604_13_5_0"/>
<dbReference type="InterPro" id="IPR036390">
    <property type="entry name" value="WH_DNA-bd_sf"/>
</dbReference>
<dbReference type="AlphaFoldDB" id="A0A081C7G7"/>
<dbReference type="STRING" id="1499967.U27_00419"/>
<dbReference type="Pfam" id="PF00480">
    <property type="entry name" value="ROK"/>
    <property type="match status" value="1"/>
</dbReference>
<name>A0A081C7G7_VECG1</name>
<dbReference type="Gene3D" id="3.30.420.40">
    <property type="match status" value="2"/>
</dbReference>